<dbReference type="Proteomes" id="UP000694404">
    <property type="component" value="Unplaced"/>
</dbReference>
<protein>
    <submittedName>
        <fullName evidence="1">Uncharacterized protein</fullName>
    </submittedName>
</protein>
<evidence type="ECO:0000313" key="2">
    <source>
        <dbReference type="Proteomes" id="UP000694404"/>
    </source>
</evidence>
<dbReference type="PANTHER" id="PTHR15191">
    <property type="entry name" value="PROTEIN CBG20567"/>
    <property type="match status" value="1"/>
</dbReference>
<dbReference type="GO" id="GO:0005634">
    <property type="term" value="C:nucleus"/>
    <property type="evidence" value="ECO:0007669"/>
    <property type="project" value="TreeGrafter"/>
</dbReference>
<dbReference type="InterPro" id="IPR052304">
    <property type="entry name" value="PTTG1IP"/>
</dbReference>
<dbReference type="Ensembl" id="ENSCABT00000022026.1">
    <property type="protein sequence ID" value="ENSCABP00000020109.1"/>
    <property type="gene ID" value="ENSCABG00000014829.1"/>
</dbReference>
<reference evidence="1" key="1">
    <citation type="submission" date="2025-08" db="UniProtKB">
        <authorList>
            <consortium name="Ensembl"/>
        </authorList>
    </citation>
    <scope>IDENTIFICATION</scope>
</reference>
<dbReference type="PANTHER" id="PTHR15191:SF3">
    <property type="entry name" value="PITUITARY TUMOR-TRANSFORMING GENE PROTEIN-BINDING FACTOR"/>
    <property type="match status" value="1"/>
</dbReference>
<keyword evidence="2" id="KW-1185">Reference proteome</keyword>
<reference evidence="1" key="2">
    <citation type="submission" date="2025-09" db="UniProtKB">
        <authorList>
            <consortium name="Ensembl"/>
        </authorList>
    </citation>
    <scope>IDENTIFICATION</scope>
</reference>
<dbReference type="GeneTree" id="ENSGT00940000175411"/>
<name>A0A8C0HD72_CHEAB</name>
<dbReference type="GO" id="GO:0006606">
    <property type="term" value="P:protein import into nucleus"/>
    <property type="evidence" value="ECO:0007669"/>
    <property type="project" value="TreeGrafter"/>
</dbReference>
<dbReference type="GO" id="GO:0005737">
    <property type="term" value="C:cytoplasm"/>
    <property type="evidence" value="ECO:0007669"/>
    <property type="project" value="TreeGrafter"/>
</dbReference>
<sequence>KLHYRMPTPPPNWNVILNCSDLNTLKLHSFANHCPGPGCVCSVVVTCFCFSPVQCLWCNARNTCMDYPVRSILPSSSLCPLYDARWGVCWSRY</sequence>
<organism evidence="1 2">
    <name type="scientific">Chelonoidis abingdonii</name>
    <name type="common">Abingdon island giant tortoise</name>
    <name type="synonym">Testudo abingdonii</name>
    <dbReference type="NCBI Taxonomy" id="106734"/>
    <lineage>
        <taxon>Eukaryota</taxon>
        <taxon>Metazoa</taxon>
        <taxon>Chordata</taxon>
        <taxon>Craniata</taxon>
        <taxon>Vertebrata</taxon>
        <taxon>Euteleostomi</taxon>
        <taxon>Archelosauria</taxon>
        <taxon>Testudinata</taxon>
        <taxon>Testudines</taxon>
        <taxon>Cryptodira</taxon>
        <taxon>Durocryptodira</taxon>
        <taxon>Testudinoidea</taxon>
        <taxon>Testudinidae</taxon>
        <taxon>Chelonoidis</taxon>
    </lineage>
</organism>
<evidence type="ECO:0000313" key="1">
    <source>
        <dbReference type="Ensembl" id="ENSCABP00000020109.1"/>
    </source>
</evidence>
<accession>A0A8C0HD72</accession>
<dbReference type="AlphaFoldDB" id="A0A8C0HD72"/>
<proteinExistence type="predicted"/>